<reference evidence="2" key="1">
    <citation type="submission" date="2019-02" db="EMBL/GenBank/DDBJ databases">
        <title>Draft genome sequence of Dolichospermum planctonicum NIES-80.</title>
        <authorList>
            <person name="Yamaguchi H."/>
            <person name="Suzuki S."/>
            <person name="Kawachi M."/>
        </authorList>
    </citation>
    <scope>NUCLEOTIDE SEQUENCE [LARGE SCALE GENOMIC DNA]</scope>
    <source>
        <strain evidence="2">NIES-80</strain>
    </source>
</reference>
<proteinExistence type="predicted"/>
<protein>
    <submittedName>
        <fullName evidence="1">Uncharacterized protein</fullName>
    </submittedName>
</protein>
<organism evidence="1 2">
    <name type="scientific">Dolichospermum planctonicum</name>
    <dbReference type="NCBI Taxonomy" id="136072"/>
    <lineage>
        <taxon>Bacteria</taxon>
        <taxon>Bacillati</taxon>
        <taxon>Cyanobacteriota</taxon>
        <taxon>Cyanophyceae</taxon>
        <taxon>Nostocales</taxon>
        <taxon>Aphanizomenonaceae</taxon>
        <taxon>Dolichospermum</taxon>
    </lineage>
</organism>
<name>A0A480AHQ6_9CYAN</name>
<dbReference type="AlphaFoldDB" id="A0A480AHQ6"/>
<dbReference type="EMBL" id="BJCF01000027">
    <property type="protein sequence ID" value="GCL42808.1"/>
    <property type="molecule type" value="Genomic_DNA"/>
</dbReference>
<comment type="caution">
    <text evidence="1">The sequence shown here is derived from an EMBL/GenBank/DDBJ whole genome shotgun (WGS) entry which is preliminary data.</text>
</comment>
<gene>
    <name evidence="1" type="ORF">NIES80_25160</name>
</gene>
<evidence type="ECO:0000313" key="2">
    <source>
        <dbReference type="Proteomes" id="UP000299367"/>
    </source>
</evidence>
<sequence length="55" mass="6381">MLQIAAISCNNMTMALSQTVQTELDYQKKIDGLVVSGDWPFFVWWRMITIEVPLF</sequence>
<evidence type="ECO:0000313" key="1">
    <source>
        <dbReference type="EMBL" id="GCL42808.1"/>
    </source>
</evidence>
<dbReference type="Proteomes" id="UP000299367">
    <property type="component" value="Unassembled WGS sequence"/>
</dbReference>
<accession>A0A480AHQ6</accession>